<dbReference type="EMBL" id="JAUSRF010000004">
    <property type="protein sequence ID" value="MDP9836607.1"/>
    <property type="molecule type" value="Genomic_DNA"/>
</dbReference>
<evidence type="ECO:0000256" key="4">
    <source>
        <dbReference type="ARBA" id="ARBA00022490"/>
    </source>
</evidence>
<protein>
    <recommendedName>
        <fullName evidence="3 5">Regulatory protein RecX</fullName>
    </recommendedName>
</protein>
<evidence type="ECO:0000313" key="8">
    <source>
        <dbReference type="Proteomes" id="UP001241472"/>
    </source>
</evidence>
<comment type="function">
    <text evidence="5">Modulates RecA activity.</text>
</comment>
<organism evidence="7 8">
    <name type="scientific">Neorhizobium huautlense</name>
    <dbReference type="NCBI Taxonomy" id="67774"/>
    <lineage>
        <taxon>Bacteria</taxon>
        <taxon>Pseudomonadati</taxon>
        <taxon>Pseudomonadota</taxon>
        <taxon>Alphaproteobacteria</taxon>
        <taxon>Hyphomicrobiales</taxon>
        <taxon>Rhizobiaceae</taxon>
        <taxon>Rhizobium/Agrobacterium group</taxon>
        <taxon>Neorhizobium</taxon>
    </lineage>
</organism>
<evidence type="ECO:0000256" key="3">
    <source>
        <dbReference type="ARBA" id="ARBA00018111"/>
    </source>
</evidence>
<reference evidence="7 8" key="1">
    <citation type="submission" date="2023-07" db="EMBL/GenBank/DDBJ databases">
        <title>Sorghum-associated microbial communities from plants grown in Nebraska, USA.</title>
        <authorList>
            <person name="Schachtman D."/>
        </authorList>
    </citation>
    <scope>NUCLEOTIDE SEQUENCE [LARGE SCALE GENOMIC DNA]</scope>
    <source>
        <strain evidence="7 8">DS1307</strain>
    </source>
</reference>
<comment type="subcellular location">
    <subcellularLocation>
        <location evidence="1 5">Cytoplasm</location>
    </subcellularLocation>
</comment>
<dbReference type="InterPro" id="IPR036388">
    <property type="entry name" value="WH-like_DNA-bd_sf"/>
</dbReference>
<accession>A0ABT9PQ60</accession>
<keyword evidence="4 5" id="KW-0963">Cytoplasm</keyword>
<name>A0ABT9PQ60_9HYPH</name>
<keyword evidence="8" id="KW-1185">Reference proteome</keyword>
<evidence type="ECO:0000256" key="2">
    <source>
        <dbReference type="ARBA" id="ARBA00009695"/>
    </source>
</evidence>
<dbReference type="Pfam" id="PF02631">
    <property type="entry name" value="RecX_HTH2"/>
    <property type="match status" value="1"/>
</dbReference>
<feature type="domain" description="RecX second three-helical" evidence="6">
    <location>
        <begin position="78"/>
        <end position="118"/>
    </location>
</feature>
<evidence type="ECO:0000313" key="7">
    <source>
        <dbReference type="EMBL" id="MDP9836607.1"/>
    </source>
</evidence>
<dbReference type="InterPro" id="IPR053924">
    <property type="entry name" value="RecX_HTH_2nd"/>
</dbReference>
<sequence length="186" mass="21023">MTGEDDEQERQTGVTPRMLAWSKNSTIYRLSRRMMSERELSDAIKRKAKQKFEDISDEDLHVLANSALEFGRTLGALDDQNYAETKVRSGVRNGRSKRMIQRKLQEKGVAPETASIALEDADDVQAALAYARKRGFGPYRRGEADDKRMTKELSSIARQGFSLDLCRRVVALDNDEAEELITGSTF</sequence>
<dbReference type="Gene3D" id="1.10.10.10">
    <property type="entry name" value="Winged helix-like DNA-binding domain superfamily/Winged helix DNA-binding domain"/>
    <property type="match status" value="1"/>
</dbReference>
<comment type="caution">
    <text evidence="7">The sequence shown here is derived from an EMBL/GenBank/DDBJ whole genome shotgun (WGS) entry which is preliminary data.</text>
</comment>
<evidence type="ECO:0000259" key="6">
    <source>
        <dbReference type="Pfam" id="PF02631"/>
    </source>
</evidence>
<proteinExistence type="inferred from homology"/>
<evidence type="ECO:0000256" key="1">
    <source>
        <dbReference type="ARBA" id="ARBA00004496"/>
    </source>
</evidence>
<gene>
    <name evidence="5" type="primary">recX</name>
    <name evidence="7" type="ORF">J2T09_001352</name>
</gene>
<dbReference type="InterPro" id="IPR003783">
    <property type="entry name" value="Regulatory_RecX"/>
</dbReference>
<dbReference type="Proteomes" id="UP001241472">
    <property type="component" value="Unassembled WGS sequence"/>
</dbReference>
<dbReference type="HAMAP" id="MF_01114">
    <property type="entry name" value="RecX"/>
    <property type="match status" value="1"/>
</dbReference>
<comment type="similarity">
    <text evidence="2 5">Belongs to the RecX family.</text>
</comment>
<evidence type="ECO:0000256" key="5">
    <source>
        <dbReference type="HAMAP-Rule" id="MF_01114"/>
    </source>
</evidence>